<gene>
    <name evidence="1" type="ORF">VTJ49DRAFT_6674</name>
</gene>
<sequence>MANISRVTLTQDGVCSLVLATGKATHRAIAACLHLSGAGAAASIIGSGYPAASQDQAMAAGNHISQPSRWVHRSGTRCQRCPRVLSLQRQTASTDDLSSTSVTLLGRRRRPWWDSGL</sequence>
<accession>A0ABR3V0Z6</accession>
<dbReference type="EMBL" id="JAZGSY010000653">
    <property type="protein sequence ID" value="KAL1835459.1"/>
    <property type="molecule type" value="Genomic_DNA"/>
</dbReference>
<proteinExistence type="predicted"/>
<evidence type="ECO:0000313" key="1">
    <source>
        <dbReference type="EMBL" id="KAL1835459.1"/>
    </source>
</evidence>
<reference evidence="1 2" key="1">
    <citation type="journal article" date="2024" name="Commun. Biol.">
        <title>Comparative genomic analysis of thermophilic fungi reveals convergent evolutionary adaptations and gene losses.</title>
        <authorList>
            <person name="Steindorff A.S."/>
            <person name="Aguilar-Pontes M.V."/>
            <person name="Robinson A.J."/>
            <person name="Andreopoulos B."/>
            <person name="LaButti K."/>
            <person name="Kuo A."/>
            <person name="Mondo S."/>
            <person name="Riley R."/>
            <person name="Otillar R."/>
            <person name="Haridas S."/>
            <person name="Lipzen A."/>
            <person name="Grimwood J."/>
            <person name="Schmutz J."/>
            <person name="Clum A."/>
            <person name="Reid I.D."/>
            <person name="Moisan M.C."/>
            <person name="Butler G."/>
            <person name="Nguyen T.T.M."/>
            <person name="Dewar K."/>
            <person name="Conant G."/>
            <person name="Drula E."/>
            <person name="Henrissat B."/>
            <person name="Hansel C."/>
            <person name="Singer S."/>
            <person name="Hutchinson M.I."/>
            <person name="de Vries R.P."/>
            <person name="Natvig D.O."/>
            <person name="Powell A.J."/>
            <person name="Tsang A."/>
            <person name="Grigoriev I.V."/>
        </authorList>
    </citation>
    <scope>NUCLEOTIDE SEQUENCE [LARGE SCALE GENOMIC DNA]</scope>
    <source>
        <strain evidence="1 2">CBS 620.91</strain>
    </source>
</reference>
<dbReference type="Proteomes" id="UP001583172">
    <property type="component" value="Unassembled WGS sequence"/>
</dbReference>
<name>A0ABR3V0Z6_HUMIN</name>
<protein>
    <submittedName>
        <fullName evidence="1">Uncharacterized protein</fullName>
    </submittedName>
</protein>
<keyword evidence="2" id="KW-1185">Reference proteome</keyword>
<organism evidence="1 2">
    <name type="scientific">Humicola insolens</name>
    <name type="common">Soft-rot fungus</name>
    <dbReference type="NCBI Taxonomy" id="85995"/>
    <lineage>
        <taxon>Eukaryota</taxon>
        <taxon>Fungi</taxon>
        <taxon>Dikarya</taxon>
        <taxon>Ascomycota</taxon>
        <taxon>Pezizomycotina</taxon>
        <taxon>Sordariomycetes</taxon>
        <taxon>Sordariomycetidae</taxon>
        <taxon>Sordariales</taxon>
        <taxon>Chaetomiaceae</taxon>
        <taxon>Mycothermus</taxon>
    </lineage>
</organism>
<comment type="caution">
    <text evidence="1">The sequence shown here is derived from an EMBL/GenBank/DDBJ whole genome shotgun (WGS) entry which is preliminary data.</text>
</comment>
<evidence type="ECO:0000313" key="2">
    <source>
        <dbReference type="Proteomes" id="UP001583172"/>
    </source>
</evidence>